<dbReference type="Proteomes" id="UP000563524">
    <property type="component" value="Unassembled WGS sequence"/>
</dbReference>
<protein>
    <submittedName>
        <fullName evidence="5">Starvation-inducible DNA-binding protein</fullName>
    </submittedName>
</protein>
<dbReference type="EMBL" id="JACHOB010000002">
    <property type="protein sequence ID" value="MBB4658737.1"/>
    <property type="molecule type" value="Genomic_DNA"/>
</dbReference>
<sequence length="179" mass="19506">MTEAHTARSPELPVESGLSHDGREALCQKLADNLAGTYVLYHKTQTYHWNVTGPLFYSVHKLTDKQYKDLAKAIDAIAERIRALGFPAPAGLKNIYQSSAIDDPTGVPEAGAMLRELALDHQHLAGKMRDTVEKAEEIGDTFTADFVTERIGTHEEFAWMLNALAVGDDRGSAPGQASA</sequence>
<dbReference type="PANTHER" id="PTHR42932:SF3">
    <property type="entry name" value="DNA PROTECTION DURING STARVATION PROTEIN"/>
    <property type="match status" value="1"/>
</dbReference>
<dbReference type="InterPro" id="IPR009078">
    <property type="entry name" value="Ferritin-like_SF"/>
</dbReference>
<dbReference type="InterPro" id="IPR012347">
    <property type="entry name" value="Ferritin-like"/>
</dbReference>
<gene>
    <name evidence="5" type="ORF">GGQ59_001251</name>
</gene>
<dbReference type="Gene3D" id="1.20.1260.10">
    <property type="match status" value="1"/>
</dbReference>
<dbReference type="SUPFAM" id="SSF47240">
    <property type="entry name" value="Ferritin-like"/>
    <property type="match status" value="1"/>
</dbReference>
<organism evidence="5 6">
    <name type="scientific">Parvularcula dongshanensis</name>
    <dbReference type="NCBI Taxonomy" id="1173995"/>
    <lineage>
        <taxon>Bacteria</taxon>
        <taxon>Pseudomonadati</taxon>
        <taxon>Pseudomonadota</taxon>
        <taxon>Alphaproteobacteria</taxon>
        <taxon>Parvularculales</taxon>
        <taxon>Parvularculaceae</taxon>
        <taxon>Parvularcula</taxon>
    </lineage>
</organism>
<evidence type="ECO:0000259" key="4">
    <source>
        <dbReference type="Pfam" id="PF00210"/>
    </source>
</evidence>
<dbReference type="InterPro" id="IPR002177">
    <property type="entry name" value="DPS_DNA-bd"/>
</dbReference>
<feature type="domain" description="Ferritin/DPS" evidence="4">
    <location>
        <begin position="28"/>
        <end position="164"/>
    </location>
</feature>
<evidence type="ECO:0000256" key="1">
    <source>
        <dbReference type="ARBA" id="ARBA00009497"/>
    </source>
</evidence>
<evidence type="ECO:0000256" key="2">
    <source>
        <dbReference type="RuleBase" id="RU003875"/>
    </source>
</evidence>
<dbReference type="InterPro" id="IPR008331">
    <property type="entry name" value="Ferritin_DPS_dom"/>
</dbReference>
<dbReference type="PRINTS" id="PR01346">
    <property type="entry name" value="HELNAPAPROT"/>
</dbReference>
<dbReference type="GO" id="GO:0016722">
    <property type="term" value="F:oxidoreductase activity, acting on metal ions"/>
    <property type="evidence" value="ECO:0007669"/>
    <property type="project" value="InterPro"/>
</dbReference>
<comment type="caution">
    <text evidence="5">The sequence shown here is derived from an EMBL/GenBank/DDBJ whole genome shotgun (WGS) entry which is preliminary data.</text>
</comment>
<dbReference type="GO" id="GO:0003677">
    <property type="term" value="F:DNA binding"/>
    <property type="evidence" value="ECO:0007669"/>
    <property type="project" value="UniProtKB-KW"/>
</dbReference>
<dbReference type="PIRSF" id="PIRSF005900">
    <property type="entry name" value="Dps"/>
    <property type="match status" value="1"/>
</dbReference>
<dbReference type="Pfam" id="PF00210">
    <property type="entry name" value="Ferritin"/>
    <property type="match status" value="1"/>
</dbReference>
<name>A0A840I1V9_9PROT</name>
<dbReference type="PROSITE" id="PS00818">
    <property type="entry name" value="DPS_1"/>
    <property type="match status" value="1"/>
</dbReference>
<dbReference type="PANTHER" id="PTHR42932">
    <property type="entry name" value="GENERAL STRESS PROTEIN 20U"/>
    <property type="match status" value="1"/>
</dbReference>
<comment type="similarity">
    <text evidence="1 2">Belongs to the Dps family.</text>
</comment>
<dbReference type="InterPro" id="IPR023188">
    <property type="entry name" value="DPS_DNA-bd_CS"/>
</dbReference>
<evidence type="ECO:0000313" key="6">
    <source>
        <dbReference type="Proteomes" id="UP000563524"/>
    </source>
</evidence>
<evidence type="ECO:0000313" key="5">
    <source>
        <dbReference type="EMBL" id="MBB4658737.1"/>
    </source>
</evidence>
<accession>A0A840I1V9</accession>
<dbReference type="RefSeq" id="WP_183816919.1">
    <property type="nucleotide sequence ID" value="NZ_JACHOB010000002.1"/>
</dbReference>
<evidence type="ECO:0000256" key="3">
    <source>
        <dbReference type="SAM" id="MobiDB-lite"/>
    </source>
</evidence>
<keyword evidence="6" id="KW-1185">Reference proteome</keyword>
<dbReference type="GO" id="GO:0008199">
    <property type="term" value="F:ferric iron binding"/>
    <property type="evidence" value="ECO:0007669"/>
    <property type="project" value="InterPro"/>
</dbReference>
<feature type="region of interest" description="Disordered" evidence="3">
    <location>
        <begin position="1"/>
        <end position="20"/>
    </location>
</feature>
<dbReference type="AlphaFoldDB" id="A0A840I1V9"/>
<keyword evidence="5" id="KW-0238">DNA-binding</keyword>
<proteinExistence type="inferred from homology"/>
<reference evidence="5 6" key="1">
    <citation type="submission" date="2020-08" db="EMBL/GenBank/DDBJ databases">
        <title>Genomic Encyclopedia of Type Strains, Phase IV (KMG-IV): sequencing the most valuable type-strain genomes for metagenomic binning, comparative biology and taxonomic classification.</title>
        <authorList>
            <person name="Goeker M."/>
        </authorList>
    </citation>
    <scope>NUCLEOTIDE SEQUENCE [LARGE SCALE GENOMIC DNA]</scope>
    <source>
        <strain evidence="5 6">DSM 102850</strain>
    </source>
</reference>
<dbReference type="PROSITE" id="PS00819">
    <property type="entry name" value="DPS_2"/>
    <property type="match status" value="1"/>
</dbReference>
<dbReference type="CDD" id="cd01043">
    <property type="entry name" value="DPS"/>
    <property type="match status" value="1"/>
</dbReference>